<dbReference type="PANTHER" id="PTHR37049">
    <property type="entry name" value="PEPTIDASE S41 FAMILY PROTEIN"/>
    <property type="match status" value="1"/>
</dbReference>
<dbReference type="InterPro" id="IPR052766">
    <property type="entry name" value="S41A_metabolite_peptidase"/>
</dbReference>
<dbReference type="GO" id="GO:0008236">
    <property type="term" value="F:serine-type peptidase activity"/>
    <property type="evidence" value="ECO:0007669"/>
    <property type="project" value="InterPro"/>
</dbReference>
<dbReference type="GO" id="GO:0006508">
    <property type="term" value="P:proteolysis"/>
    <property type="evidence" value="ECO:0007669"/>
    <property type="project" value="InterPro"/>
</dbReference>
<dbReference type="OrthoDB" id="27214at2759"/>
<dbReference type="SUPFAM" id="SSF52096">
    <property type="entry name" value="ClpP/crotonase"/>
    <property type="match status" value="1"/>
</dbReference>
<dbReference type="AlphaFoldDB" id="A0A9P6D2X6"/>
<dbReference type="Gene3D" id="3.90.226.10">
    <property type="entry name" value="2-enoyl-CoA Hydratase, Chain A, domain 1"/>
    <property type="match status" value="1"/>
</dbReference>
<dbReference type="Pfam" id="PF03572">
    <property type="entry name" value="Peptidase_S41"/>
    <property type="match status" value="1"/>
</dbReference>
<feature type="domain" description="Tail specific protease" evidence="2">
    <location>
        <begin position="389"/>
        <end position="530"/>
    </location>
</feature>
<dbReference type="InterPro" id="IPR005151">
    <property type="entry name" value="Tail-specific_protease"/>
</dbReference>
<evidence type="ECO:0000313" key="4">
    <source>
        <dbReference type="Proteomes" id="UP000807469"/>
    </source>
</evidence>
<evidence type="ECO:0000313" key="3">
    <source>
        <dbReference type="EMBL" id="KAF9481525.1"/>
    </source>
</evidence>
<dbReference type="EMBL" id="MU155177">
    <property type="protein sequence ID" value="KAF9481525.1"/>
    <property type="molecule type" value="Genomic_DNA"/>
</dbReference>
<feature type="signal peptide" evidence="1">
    <location>
        <begin position="1"/>
        <end position="19"/>
    </location>
</feature>
<comment type="caution">
    <text evidence="3">The sequence shown here is derived from an EMBL/GenBank/DDBJ whole genome shotgun (WGS) entry which is preliminary data.</text>
</comment>
<feature type="chain" id="PRO_5040463893" description="Tail specific protease domain-containing protein" evidence="1">
    <location>
        <begin position="20"/>
        <end position="689"/>
    </location>
</feature>
<dbReference type="Proteomes" id="UP000807469">
    <property type="component" value="Unassembled WGS sequence"/>
</dbReference>
<keyword evidence="1" id="KW-0732">Signal</keyword>
<sequence length="689" mass="76036">MIPRLLWETLACWATVAGAYTIPFPDPCEIIAGKLWVLPREARACMASFPLDPLIKANVIEVVNKTLAFHTSVNYQIQAPPPFEKDVHEDLHADLARISQQDYPSEFDFHLDIYRSFKRTNDGHCGVYNYCYDSLYVTYLPLSLVLLTAPDGSQNVHIAPEAFSVASNEFKEEIDFWQESLPGELKGGLEQLSGAKVLLINGEEPFIAVNNNAGITGAYQSFGTRQNSFFASYHVGPDGWQYSMGNFALQAHPLTDFVELTIQRVNNTSTDTFTIPYRSRLGSASKNFTDAASYRERNCVAKAKTNGVDLYDRFNIGAQAYHESPPSIAFFQQQPSVSPEDARKHPMNVIIDASPLTDINLPEHLQPALPALEQSYSVAQFYVLKDNRTGVLALGSFSAKSFDTFGESLLAGLQELKAAGAKNLIVDVTNNGGGYICIAHWLHRIIIGPKASTEPQAGLDTQMRAGRLARLIVKAIAAGGDPDEVLSYNPIQWTNATHHPLPPASDWLKPVDVIINRHKDSFSQRLGQECQPFIWDPPDHGLFAPENVLIVSNGRCASSCSLFSITMSKLEGVRTVVTGGSNDTPQEYCGTVGGQSTSFSTIDTELKTAQLKNHTLAPPDFLTNSVQGITWRLGFGINDPEAPEEWQGHPADINFPLTTETVNNPVKIWETIAHQEFKGAEFEFRVQNP</sequence>
<dbReference type="PANTHER" id="PTHR37049:SF5">
    <property type="entry name" value="TAIL SPECIFIC PROTEASE DOMAIN-CONTAINING PROTEIN"/>
    <property type="match status" value="1"/>
</dbReference>
<accession>A0A9P6D2X6</accession>
<dbReference type="InterPro" id="IPR029045">
    <property type="entry name" value="ClpP/crotonase-like_dom_sf"/>
</dbReference>
<proteinExistence type="predicted"/>
<name>A0A9P6D2X6_9AGAR</name>
<organism evidence="3 4">
    <name type="scientific">Pholiota conissans</name>
    <dbReference type="NCBI Taxonomy" id="109636"/>
    <lineage>
        <taxon>Eukaryota</taxon>
        <taxon>Fungi</taxon>
        <taxon>Dikarya</taxon>
        <taxon>Basidiomycota</taxon>
        <taxon>Agaricomycotina</taxon>
        <taxon>Agaricomycetes</taxon>
        <taxon>Agaricomycetidae</taxon>
        <taxon>Agaricales</taxon>
        <taxon>Agaricineae</taxon>
        <taxon>Strophariaceae</taxon>
        <taxon>Pholiota</taxon>
    </lineage>
</organism>
<reference evidence="3" key="1">
    <citation type="submission" date="2020-11" db="EMBL/GenBank/DDBJ databases">
        <authorList>
            <consortium name="DOE Joint Genome Institute"/>
            <person name="Ahrendt S."/>
            <person name="Riley R."/>
            <person name="Andreopoulos W."/>
            <person name="Labutti K."/>
            <person name="Pangilinan J."/>
            <person name="Ruiz-Duenas F.J."/>
            <person name="Barrasa J.M."/>
            <person name="Sanchez-Garcia M."/>
            <person name="Camarero S."/>
            <person name="Miyauchi S."/>
            <person name="Serrano A."/>
            <person name="Linde D."/>
            <person name="Babiker R."/>
            <person name="Drula E."/>
            <person name="Ayuso-Fernandez I."/>
            <person name="Pacheco R."/>
            <person name="Padilla G."/>
            <person name="Ferreira P."/>
            <person name="Barriuso J."/>
            <person name="Kellner H."/>
            <person name="Castanera R."/>
            <person name="Alfaro M."/>
            <person name="Ramirez L."/>
            <person name="Pisabarro A.G."/>
            <person name="Kuo A."/>
            <person name="Tritt A."/>
            <person name="Lipzen A."/>
            <person name="He G."/>
            <person name="Yan M."/>
            <person name="Ng V."/>
            <person name="Cullen D."/>
            <person name="Martin F."/>
            <person name="Rosso M.-N."/>
            <person name="Henrissat B."/>
            <person name="Hibbett D."/>
            <person name="Martinez A.T."/>
            <person name="Grigoriev I.V."/>
        </authorList>
    </citation>
    <scope>NUCLEOTIDE SEQUENCE</scope>
    <source>
        <strain evidence="3">CIRM-BRFM 674</strain>
    </source>
</reference>
<evidence type="ECO:0000256" key="1">
    <source>
        <dbReference type="SAM" id="SignalP"/>
    </source>
</evidence>
<gene>
    <name evidence="3" type="ORF">BDN70DRAFT_876169</name>
</gene>
<protein>
    <recommendedName>
        <fullName evidence="2">Tail specific protease domain-containing protein</fullName>
    </recommendedName>
</protein>
<keyword evidence="4" id="KW-1185">Reference proteome</keyword>
<evidence type="ECO:0000259" key="2">
    <source>
        <dbReference type="Pfam" id="PF03572"/>
    </source>
</evidence>